<comment type="similarity">
    <text evidence="2">Belongs to the G-protein coupled receptor 1 family.</text>
</comment>
<dbReference type="PANTHER" id="PTHR24230">
    <property type="entry name" value="G-PROTEIN COUPLED RECEPTOR"/>
    <property type="match status" value="1"/>
</dbReference>
<dbReference type="GO" id="GO:0007218">
    <property type="term" value="P:neuropeptide signaling pathway"/>
    <property type="evidence" value="ECO:0007669"/>
    <property type="project" value="TreeGrafter"/>
</dbReference>
<feature type="transmembrane region" description="Helical" evidence="10">
    <location>
        <begin position="89"/>
        <end position="111"/>
    </location>
</feature>
<dbReference type="AlphaFoldDB" id="A0A8J2NM65"/>
<keyword evidence="6" id="KW-0297">G-protein coupled receptor</keyword>
<dbReference type="SUPFAM" id="SSF81321">
    <property type="entry name" value="Family A G protein-coupled receptor-like"/>
    <property type="match status" value="1"/>
</dbReference>
<evidence type="ECO:0000313" key="12">
    <source>
        <dbReference type="EMBL" id="CAG7661903.1"/>
    </source>
</evidence>
<dbReference type="PANTHER" id="PTHR24230:SF120">
    <property type="entry name" value="G-PROTEIN COUPLED RECEPTOR DAF-38"/>
    <property type="match status" value="1"/>
</dbReference>
<evidence type="ECO:0000256" key="10">
    <source>
        <dbReference type="SAM" id="Phobius"/>
    </source>
</evidence>
<dbReference type="Pfam" id="PF00001">
    <property type="entry name" value="7tm_1"/>
    <property type="match status" value="1"/>
</dbReference>
<keyword evidence="7 10" id="KW-0472">Membrane</keyword>
<evidence type="ECO:0000256" key="8">
    <source>
        <dbReference type="ARBA" id="ARBA00023170"/>
    </source>
</evidence>
<organism evidence="12 13">
    <name type="scientific">Allacma fusca</name>
    <dbReference type="NCBI Taxonomy" id="39272"/>
    <lineage>
        <taxon>Eukaryota</taxon>
        <taxon>Metazoa</taxon>
        <taxon>Ecdysozoa</taxon>
        <taxon>Arthropoda</taxon>
        <taxon>Hexapoda</taxon>
        <taxon>Collembola</taxon>
        <taxon>Symphypleona</taxon>
        <taxon>Sminthuridae</taxon>
        <taxon>Allacma</taxon>
    </lineage>
</organism>
<evidence type="ECO:0000259" key="11">
    <source>
        <dbReference type="PROSITE" id="PS50262"/>
    </source>
</evidence>
<keyword evidence="4 10" id="KW-0812">Transmembrane</keyword>
<comment type="subcellular location">
    <subcellularLocation>
        <location evidence="1">Cell membrane</location>
        <topology evidence="1">Multi-pass membrane protein</topology>
    </subcellularLocation>
</comment>
<proteinExistence type="inferred from homology"/>
<evidence type="ECO:0000256" key="1">
    <source>
        <dbReference type="ARBA" id="ARBA00004651"/>
    </source>
</evidence>
<reference evidence="12" key="1">
    <citation type="submission" date="2021-06" db="EMBL/GenBank/DDBJ databases">
        <authorList>
            <person name="Hodson N. C."/>
            <person name="Mongue J. A."/>
            <person name="Jaron S. K."/>
        </authorList>
    </citation>
    <scope>NUCLEOTIDE SEQUENCE</scope>
</reference>
<keyword evidence="3" id="KW-1003">Cell membrane</keyword>
<dbReference type="Proteomes" id="UP000708208">
    <property type="component" value="Unassembled WGS sequence"/>
</dbReference>
<dbReference type="PROSITE" id="PS50262">
    <property type="entry name" value="G_PROTEIN_RECEP_F1_2"/>
    <property type="match status" value="1"/>
</dbReference>
<feature type="transmembrane region" description="Helical" evidence="10">
    <location>
        <begin position="123"/>
        <end position="143"/>
    </location>
</feature>
<evidence type="ECO:0000256" key="6">
    <source>
        <dbReference type="ARBA" id="ARBA00023040"/>
    </source>
</evidence>
<keyword evidence="8" id="KW-0675">Receptor</keyword>
<dbReference type="OrthoDB" id="6435638at2759"/>
<protein>
    <recommendedName>
        <fullName evidence="11">G-protein coupled receptors family 1 profile domain-containing protein</fullName>
    </recommendedName>
</protein>
<evidence type="ECO:0000256" key="5">
    <source>
        <dbReference type="ARBA" id="ARBA00022989"/>
    </source>
</evidence>
<evidence type="ECO:0000256" key="3">
    <source>
        <dbReference type="ARBA" id="ARBA00022475"/>
    </source>
</evidence>
<sequence>MEQTPIFNTSAKGSFQQEIPSSVLPQEFLVVSYQSWVIIAIASVIFLGGSFELLVVFVTIPLDIAWRVTIGWYAGNFACKFANFSRCFIYFLSSLVLICMSVDCFCNVFFSRQFSSHNAVKRVRWMVAMSWIVAFVSATPKFYLSYVRAHPVFISFRQCLIENAPPFFSVYPLVESYFAPLIVVLITYTPTFFRVCRQFQRVTSNKEDHRTSRDQDNAQTLKIEGVKLTFAFALIVIVCYTPQILLILLHYICPNLNSSHREEMILYVLESSKSLAIPVAYRVFRSNHGPSLYEMNHLDFY</sequence>
<evidence type="ECO:0000256" key="9">
    <source>
        <dbReference type="ARBA" id="ARBA00023224"/>
    </source>
</evidence>
<evidence type="ECO:0000256" key="7">
    <source>
        <dbReference type="ARBA" id="ARBA00023136"/>
    </source>
</evidence>
<feature type="transmembrane region" description="Helical" evidence="10">
    <location>
        <begin position="228"/>
        <end position="252"/>
    </location>
</feature>
<comment type="caution">
    <text evidence="12">The sequence shown here is derived from an EMBL/GenBank/DDBJ whole genome shotgun (WGS) entry which is preliminary data.</text>
</comment>
<accession>A0A8J2NM65</accession>
<evidence type="ECO:0000256" key="2">
    <source>
        <dbReference type="ARBA" id="ARBA00010663"/>
    </source>
</evidence>
<gene>
    <name evidence="12" type="ORF">AFUS01_LOCUS1424</name>
</gene>
<keyword evidence="5 10" id="KW-1133">Transmembrane helix</keyword>
<dbReference type="GO" id="GO:0008528">
    <property type="term" value="F:G protein-coupled peptide receptor activity"/>
    <property type="evidence" value="ECO:0007669"/>
    <property type="project" value="TreeGrafter"/>
</dbReference>
<keyword evidence="13" id="KW-1185">Reference proteome</keyword>
<feature type="domain" description="G-protein coupled receptors family 1 profile" evidence="11">
    <location>
        <begin position="52"/>
        <end position="281"/>
    </location>
</feature>
<keyword evidence="9" id="KW-0807">Transducer</keyword>
<dbReference type="GO" id="GO:0005886">
    <property type="term" value="C:plasma membrane"/>
    <property type="evidence" value="ECO:0007669"/>
    <property type="project" value="UniProtKB-SubCell"/>
</dbReference>
<feature type="transmembrane region" description="Helical" evidence="10">
    <location>
        <begin position="177"/>
        <end position="196"/>
    </location>
</feature>
<dbReference type="InterPro" id="IPR000276">
    <property type="entry name" value="GPCR_Rhodpsn"/>
</dbReference>
<dbReference type="EMBL" id="CAJVCH010007874">
    <property type="protein sequence ID" value="CAG7661903.1"/>
    <property type="molecule type" value="Genomic_DNA"/>
</dbReference>
<name>A0A8J2NM65_9HEXA</name>
<evidence type="ECO:0000256" key="4">
    <source>
        <dbReference type="ARBA" id="ARBA00022692"/>
    </source>
</evidence>
<evidence type="ECO:0000313" key="13">
    <source>
        <dbReference type="Proteomes" id="UP000708208"/>
    </source>
</evidence>
<feature type="transmembrane region" description="Helical" evidence="10">
    <location>
        <begin position="33"/>
        <end position="57"/>
    </location>
</feature>
<dbReference type="InterPro" id="IPR017452">
    <property type="entry name" value="GPCR_Rhodpsn_7TM"/>
</dbReference>